<comment type="similarity">
    <text evidence="1">Belongs to the TPD52 family.</text>
</comment>
<sequence>MSTPTSDTPDKSADEHLYDSSLNSPSYETVDTGSEPPIPVIVETPEERAERLKLLQDELEKVEEEIVTLRQVLGAKVRRAAEIKRQMGITPFQEFKQDLQHGFKSIQDSDAMQKTNERLTHIKERITSTSAYQKTNEKIHDINDKITHSTAYQKTSSAVKTASEKTSAAFSTVGSTVSRKLSDVRNSTAFKSMEEKVGGAVANVKAKVGGSKSENNFEDALIEETKGANSESAESKPADEKIPL</sequence>
<dbReference type="Pfam" id="PF04201">
    <property type="entry name" value="TPD52"/>
    <property type="match status" value="2"/>
</dbReference>
<feature type="compositionally biased region" description="Basic and acidic residues" evidence="3">
    <location>
        <begin position="8"/>
        <end position="18"/>
    </location>
</feature>
<evidence type="ECO:0000256" key="1">
    <source>
        <dbReference type="ARBA" id="ARBA00005702"/>
    </source>
</evidence>
<reference evidence="4" key="1">
    <citation type="submission" date="2021-03" db="EMBL/GenBank/DDBJ databases">
        <authorList>
            <person name="Bekaert M."/>
        </authorList>
    </citation>
    <scope>NUCLEOTIDE SEQUENCE</scope>
</reference>
<dbReference type="OrthoDB" id="10000687at2759"/>
<organism evidence="4 5">
    <name type="scientific">Mytilus edulis</name>
    <name type="common">Blue mussel</name>
    <dbReference type="NCBI Taxonomy" id="6550"/>
    <lineage>
        <taxon>Eukaryota</taxon>
        <taxon>Metazoa</taxon>
        <taxon>Spiralia</taxon>
        <taxon>Lophotrochozoa</taxon>
        <taxon>Mollusca</taxon>
        <taxon>Bivalvia</taxon>
        <taxon>Autobranchia</taxon>
        <taxon>Pteriomorphia</taxon>
        <taxon>Mytilida</taxon>
        <taxon>Mytiloidea</taxon>
        <taxon>Mytilidae</taxon>
        <taxon>Mytilinae</taxon>
        <taxon>Mytilus</taxon>
    </lineage>
</organism>
<keyword evidence="2" id="KW-0175">Coiled coil</keyword>
<dbReference type="AlphaFoldDB" id="A0A8S3TM87"/>
<feature type="region of interest" description="Disordered" evidence="3">
    <location>
        <begin position="1"/>
        <end position="39"/>
    </location>
</feature>
<proteinExistence type="inferred from homology"/>
<evidence type="ECO:0000313" key="5">
    <source>
        <dbReference type="Proteomes" id="UP000683360"/>
    </source>
</evidence>
<feature type="compositionally biased region" description="Basic and acidic residues" evidence="3">
    <location>
        <begin position="233"/>
        <end position="244"/>
    </location>
</feature>
<dbReference type="PANTHER" id="PTHR19307">
    <property type="entry name" value="TUMOR PROTEIN D52"/>
    <property type="match status" value="1"/>
</dbReference>
<protein>
    <submittedName>
        <fullName evidence="4">Tumor protein D54</fullName>
    </submittedName>
</protein>
<name>A0A8S3TM87_MYTED</name>
<evidence type="ECO:0000256" key="3">
    <source>
        <dbReference type="SAM" id="MobiDB-lite"/>
    </source>
</evidence>
<evidence type="ECO:0000256" key="2">
    <source>
        <dbReference type="ARBA" id="ARBA00023054"/>
    </source>
</evidence>
<dbReference type="InterPro" id="IPR007327">
    <property type="entry name" value="TPD52"/>
</dbReference>
<gene>
    <name evidence="4" type="ORF">MEDL_47213</name>
</gene>
<feature type="compositionally biased region" description="Polar residues" evidence="3">
    <location>
        <begin position="20"/>
        <end position="32"/>
    </location>
</feature>
<dbReference type="GO" id="GO:0005737">
    <property type="term" value="C:cytoplasm"/>
    <property type="evidence" value="ECO:0007669"/>
    <property type="project" value="TreeGrafter"/>
</dbReference>
<dbReference type="PANTHER" id="PTHR19307:SF14">
    <property type="entry name" value="TUMOR PROTEIN D52"/>
    <property type="match status" value="1"/>
</dbReference>
<feature type="region of interest" description="Disordered" evidence="3">
    <location>
        <begin position="209"/>
        <end position="244"/>
    </location>
</feature>
<dbReference type="Proteomes" id="UP000683360">
    <property type="component" value="Unassembled WGS sequence"/>
</dbReference>
<accession>A0A8S3TM87</accession>
<dbReference type="EMBL" id="CAJPWZ010002260">
    <property type="protein sequence ID" value="CAG2234618.1"/>
    <property type="molecule type" value="Genomic_DNA"/>
</dbReference>
<keyword evidence="5" id="KW-1185">Reference proteome</keyword>
<evidence type="ECO:0000313" key="4">
    <source>
        <dbReference type="EMBL" id="CAG2234618.1"/>
    </source>
</evidence>
<comment type="caution">
    <text evidence="4">The sequence shown here is derived from an EMBL/GenBank/DDBJ whole genome shotgun (WGS) entry which is preliminary data.</text>
</comment>